<gene>
    <name evidence="6" type="ORF">FPZ49_24720</name>
</gene>
<evidence type="ECO:0000313" key="6">
    <source>
        <dbReference type="EMBL" id="TVY07241.1"/>
    </source>
</evidence>
<evidence type="ECO:0000256" key="1">
    <source>
        <dbReference type="ARBA" id="ARBA00022630"/>
    </source>
</evidence>
<dbReference type="RefSeq" id="WP_144852073.1">
    <property type="nucleotide sequence ID" value="NZ_VNJI01000040.1"/>
</dbReference>
<dbReference type="InterPro" id="IPR036318">
    <property type="entry name" value="FAD-bd_PCMH-like_sf"/>
</dbReference>
<feature type="domain" description="FAD-binding PCMH-type" evidence="5">
    <location>
        <begin position="44"/>
        <end position="215"/>
    </location>
</feature>
<evidence type="ECO:0000256" key="3">
    <source>
        <dbReference type="ARBA" id="ARBA00023002"/>
    </source>
</evidence>
<dbReference type="PANTHER" id="PTHR11748">
    <property type="entry name" value="D-LACTATE DEHYDROGENASE"/>
    <property type="match status" value="1"/>
</dbReference>
<dbReference type="Gene3D" id="3.30.465.10">
    <property type="match status" value="1"/>
</dbReference>
<dbReference type="GO" id="GO:0071949">
    <property type="term" value="F:FAD binding"/>
    <property type="evidence" value="ECO:0007669"/>
    <property type="project" value="InterPro"/>
</dbReference>
<organism evidence="6 7">
    <name type="scientific">Paenibacillus cremeus</name>
    <dbReference type="NCBI Taxonomy" id="2163881"/>
    <lineage>
        <taxon>Bacteria</taxon>
        <taxon>Bacillati</taxon>
        <taxon>Bacillota</taxon>
        <taxon>Bacilli</taxon>
        <taxon>Bacillales</taxon>
        <taxon>Paenibacillaceae</taxon>
        <taxon>Paenibacillus</taxon>
    </lineage>
</organism>
<dbReference type="InterPro" id="IPR016169">
    <property type="entry name" value="FAD-bd_PCMH_sub2"/>
</dbReference>
<dbReference type="SUPFAM" id="SSF56176">
    <property type="entry name" value="FAD-binding/transporter-associated domain-like"/>
    <property type="match status" value="1"/>
</dbReference>
<evidence type="ECO:0000313" key="7">
    <source>
        <dbReference type="Proteomes" id="UP000317036"/>
    </source>
</evidence>
<evidence type="ECO:0000259" key="5">
    <source>
        <dbReference type="PROSITE" id="PS51387"/>
    </source>
</evidence>
<keyword evidence="2" id="KW-0274">FAD</keyword>
<dbReference type="InterPro" id="IPR016166">
    <property type="entry name" value="FAD-bd_PCMH"/>
</dbReference>
<keyword evidence="7" id="KW-1185">Reference proteome</keyword>
<keyword evidence="1" id="KW-0285">Flavoprotein</keyword>
<dbReference type="OrthoDB" id="9811261at2"/>
<dbReference type="InterPro" id="IPR016164">
    <property type="entry name" value="FAD-linked_Oxase-like_C"/>
</dbReference>
<evidence type="ECO:0000256" key="2">
    <source>
        <dbReference type="ARBA" id="ARBA00022827"/>
    </source>
</evidence>
<dbReference type="Proteomes" id="UP000317036">
    <property type="component" value="Unassembled WGS sequence"/>
</dbReference>
<name>A0A559K523_9BACL</name>
<accession>A0A559K523</accession>
<protein>
    <submittedName>
        <fullName evidence="6">FAD-binding oxidoreductase</fullName>
    </submittedName>
</protein>
<dbReference type="SUPFAM" id="SSF55103">
    <property type="entry name" value="FAD-linked oxidases, C-terminal domain"/>
    <property type="match status" value="1"/>
</dbReference>
<dbReference type="PROSITE" id="PS51387">
    <property type="entry name" value="FAD_PCMH"/>
    <property type="match status" value="1"/>
</dbReference>
<dbReference type="PANTHER" id="PTHR11748:SF119">
    <property type="entry name" value="D-2-HYDROXYGLUTARATE DEHYDROGENASE"/>
    <property type="match status" value="1"/>
</dbReference>
<dbReference type="Pfam" id="PF01565">
    <property type="entry name" value="FAD_binding_4"/>
    <property type="match status" value="1"/>
</dbReference>
<dbReference type="EMBL" id="VNJI01000040">
    <property type="protein sequence ID" value="TVY07241.1"/>
    <property type="molecule type" value="Genomic_DNA"/>
</dbReference>
<feature type="region of interest" description="Disordered" evidence="4">
    <location>
        <begin position="418"/>
        <end position="454"/>
    </location>
</feature>
<keyword evidence="3" id="KW-0560">Oxidoreductase</keyword>
<evidence type="ECO:0000256" key="4">
    <source>
        <dbReference type="SAM" id="MobiDB-lite"/>
    </source>
</evidence>
<dbReference type="GO" id="GO:1903457">
    <property type="term" value="P:lactate catabolic process"/>
    <property type="evidence" value="ECO:0007669"/>
    <property type="project" value="TreeGrafter"/>
</dbReference>
<dbReference type="AlphaFoldDB" id="A0A559K523"/>
<dbReference type="GO" id="GO:0004458">
    <property type="term" value="F:D-lactate dehydrogenase (cytochrome) activity"/>
    <property type="evidence" value="ECO:0007669"/>
    <property type="project" value="TreeGrafter"/>
</dbReference>
<dbReference type="InterPro" id="IPR006094">
    <property type="entry name" value="Oxid_FAD_bind_N"/>
</dbReference>
<dbReference type="GO" id="GO:0008720">
    <property type="term" value="F:D-lactate dehydrogenase (NAD+) activity"/>
    <property type="evidence" value="ECO:0007669"/>
    <property type="project" value="TreeGrafter"/>
</dbReference>
<reference evidence="6 7" key="1">
    <citation type="submission" date="2019-07" db="EMBL/GenBank/DDBJ databases">
        <authorList>
            <person name="Kim J."/>
        </authorList>
    </citation>
    <scope>NUCLEOTIDE SEQUENCE [LARGE SCALE GENOMIC DNA]</scope>
    <source>
        <strain evidence="6 7">JC52</strain>
    </source>
</reference>
<proteinExistence type="predicted"/>
<comment type="caution">
    <text evidence="6">The sequence shown here is derived from an EMBL/GenBank/DDBJ whole genome shotgun (WGS) entry which is preliminary data.</text>
</comment>
<sequence>MAIGWEKELSDLMGDKRLLLDTESRERLSKDYYWYSPVLDRQLRTKLADGIVAPKDEREVAQLLAFAYRHQIPVTVRGAGTGNYGQAVPLNGGLVLDLSGLDRIITIGAGYATVQCGVKLGALEKKARELGQELRIYPSTFMKATAGGFVSGGSGGIGSITWGNLWDGNVLEAVIYTMEETPRRLVVNGKALYDYIHNYGTTGIMTELTIPLAPRMEWVQSVAHFDSFEQAVRFGEALAKEETIRKRLISPMEWPIPSYFMPLAKVLELGAAAVLLETANGTQEQVKELALRYQGRIGHVIEAEQYRKTLGLSDFTWNHTTLWALKSDPTITYLQAGFSPDQYLEQIRLIKNKYGDEVLLHFEWVRSGGKLSPNSLPLVKFQSEERLYEIIGYFESIGVKIFDPHTWMLANGGRGEVGSMQRKKRENDPLGLLNPGKIQDEWTEEGSRYGARHG</sequence>